<gene>
    <name evidence="2" type="ORF">SAMN04489740_1776</name>
</gene>
<proteinExistence type="predicted"/>
<evidence type="ECO:0000313" key="3">
    <source>
        <dbReference type="Proteomes" id="UP000182725"/>
    </source>
</evidence>
<dbReference type="Proteomes" id="UP000182725">
    <property type="component" value="Unassembled WGS sequence"/>
</dbReference>
<sequence length="392" mass="42123">MSAPKGIPNNPTLSDGITTLRRFSAADAESFAAIHRDPLNIRWTGSVATMDASQAAEFIDGHIAEGWKSGTNLRFAITEGLHDAAAVVGTLSLQNVFATEEGGSASVGIKMLPSGRGTGAAQRAMQLLCGYAFGNLSLKYLHWMCTAGNLGSSLLAERCGFTLAAQIPGFGHVDSELAIGLIYSQSATQWNSRELGLDVTPVVPVLRGEGVVLRSLTMKDAPVLLENCRDGEAIRWTTVPLNYTPGHAEYFIKTITKAGWRTAELLTFAVADATTDKLLGTVDLQCKNPGTATVGINMGAHARGTGASEQAVRLLLDYAFDQLNLSYVHWNALVPNWASRKLAWKLGFRFEGLSRGAYNDRGTPADLWQFSLADGEPRTPQQTWDGPVPLSR</sequence>
<dbReference type="InterPro" id="IPR000182">
    <property type="entry name" value="GNAT_dom"/>
</dbReference>
<dbReference type="InterPro" id="IPR016181">
    <property type="entry name" value="Acyl_CoA_acyltransferase"/>
</dbReference>
<protein>
    <submittedName>
        <fullName evidence="2">Protein N-acetyltransferase, RimJ/RimL family</fullName>
    </submittedName>
</protein>
<dbReference type="GO" id="GO:0005737">
    <property type="term" value="C:cytoplasm"/>
    <property type="evidence" value="ECO:0007669"/>
    <property type="project" value="TreeGrafter"/>
</dbReference>
<feature type="domain" description="N-acetyltransferase" evidence="1">
    <location>
        <begin position="18"/>
        <end position="188"/>
    </location>
</feature>
<dbReference type="SUPFAM" id="SSF55729">
    <property type="entry name" value="Acyl-CoA N-acyltransferases (Nat)"/>
    <property type="match status" value="2"/>
</dbReference>
<keyword evidence="2" id="KW-0808">Transferase</keyword>
<evidence type="ECO:0000313" key="2">
    <source>
        <dbReference type="EMBL" id="SEE56827.1"/>
    </source>
</evidence>
<dbReference type="Pfam" id="PF13302">
    <property type="entry name" value="Acetyltransf_3"/>
    <property type="match status" value="2"/>
</dbReference>
<dbReference type="PANTHER" id="PTHR43441:SF2">
    <property type="entry name" value="FAMILY ACETYLTRANSFERASE, PUTATIVE (AFU_ORTHOLOGUE AFUA_7G00850)-RELATED"/>
    <property type="match status" value="1"/>
</dbReference>
<reference evidence="2 3" key="1">
    <citation type="submission" date="2016-10" db="EMBL/GenBank/DDBJ databases">
        <authorList>
            <person name="de Groot N.N."/>
        </authorList>
    </citation>
    <scope>NUCLEOTIDE SEQUENCE [LARGE SCALE GENOMIC DNA]</scope>
    <source>
        <strain evidence="2 3">DSM 22274</strain>
    </source>
</reference>
<dbReference type="GO" id="GO:1990189">
    <property type="term" value="F:protein N-terminal-serine acetyltransferase activity"/>
    <property type="evidence" value="ECO:0007669"/>
    <property type="project" value="TreeGrafter"/>
</dbReference>
<dbReference type="PANTHER" id="PTHR43441">
    <property type="entry name" value="RIBOSOMAL-PROTEIN-SERINE ACETYLTRANSFERASE"/>
    <property type="match status" value="1"/>
</dbReference>
<dbReference type="AlphaFoldDB" id="A0A1H5JX47"/>
<accession>A0A1H5JX47</accession>
<dbReference type="EMBL" id="FNTV01000001">
    <property type="protein sequence ID" value="SEE56827.1"/>
    <property type="molecule type" value="Genomic_DNA"/>
</dbReference>
<dbReference type="PROSITE" id="PS51186">
    <property type="entry name" value="GNAT"/>
    <property type="match status" value="2"/>
</dbReference>
<dbReference type="InterPro" id="IPR051908">
    <property type="entry name" value="Ribosomal_N-acetyltransferase"/>
</dbReference>
<dbReference type="RefSeq" id="WP_074711364.1">
    <property type="nucleotide sequence ID" value="NZ_FNTV01000001.1"/>
</dbReference>
<evidence type="ECO:0000259" key="1">
    <source>
        <dbReference type="PROSITE" id="PS51186"/>
    </source>
</evidence>
<dbReference type="Gene3D" id="3.40.630.30">
    <property type="match status" value="2"/>
</dbReference>
<dbReference type="GO" id="GO:0008999">
    <property type="term" value="F:protein-N-terminal-alanine acetyltransferase activity"/>
    <property type="evidence" value="ECO:0007669"/>
    <property type="project" value="TreeGrafter"/>
</dbReference>
<feature type="domain" description="N-acetyltransferase" evidence="1">
    <location>
        <begin position="211"/>
        <end position="373"/>
    </location>
</feature>
<name>A0A1H5JX47_9MICC</name>
<organism evidence="2 3">
    <name type="scientific">Arthrobacter alpinus</name>
    <dbReference type="NCBI Taxonomy" id="656366"/>
    <lineage>
        <taxon>Bacteria</taxon>
        <taxon>Bacillati</taxon>
        <taxon>Actinomycetota</taxon>
        <taxon>Actinomycetes</taxon>
        <taxon>Micrococcales</taxon>
        <taxon>Micrococcaceae</taxon>
        <taxon>Arthrobacter</taxon>
    </lineage>
</organism>